<feature type="signal peptide" evidence="3">
    <location>
        <begin position="1"/>
        <end position="22"/>
    </location>
</feature>
<dbReference type="Proteomes" id="UP000324222">
    <property type="component" value="Unassembled WGS sequence"/>
</dbReference>
<evidence type="ECO:0000313" key="6">
    <source>
        <dbReference type="Proteomes" id="UP000324222"/>
    </source>
</evidence>
<dbReference type="SUPFAM" id="SSF49854">
    <property type="entry name" value="Spermadhesin, CUB domain"/>
    <property type="match status" value="1"/>
</dbReference>
<sequence length="70" mass="7709">MIHEILVALFVLLPPILLPAAALNECGGVVDTQQHHTGVITSPGYPDHYPEDATCTWILQVRKPLRPQGR</sequence>
<dbReference type="Pfam" id="PF00431">
    <property type="entry name" value="CUB"/>
    <property type="match status" value="1"/>
</dbReference>
<dbReference type="InterPro" id="IPR035914">
    <property type="entry name" value="Sperma_CUB_dom_sf"/>
</dbReference>
<dbReference type="InterPro" id="IPR000859">
    <property type="entry name" value="CUB_dom"/>
</dbReference>
<dbReference type="OrthoDB" id="10009301at2759"/>
<keyword evidence="3" id="KW-0732">Signal</keyword>
<name>A0A5B7H5A2_PORTR</name>
<evidence type="ECO:0000256" key="2">
    <source>
        <dbReference type="PROSITE-ProRule" id="PRU00059"/>
    </source>
</evidence>
<gene>
    <name evidence="5" type="primary">CUZD1</name>
    <name evidence="5" type="ORF">E2C01_058845</name>
</gene>
<feature type="chain" id="PRO_5023069763" evidence="3">
    <location>
        <begin position="23"/>
        <end position="70"/>
    </location>
</feature>
<comment type="caution">
    <text evidence="2">Lacks conserved residue(s) required for the propagation of feature annotation.</text>
</comment>
<dbReference type="EMBL" id="VSRR010022494">
    <property type="protein sequence ID" value="MPC64725.1"/>
    <property type="molecule type" value="Genomic_DNA"/>
</dbReference>
<evidence type="ECO:0000256" key="1">
    <source>
        <dbReference type="ARBA" id="ARBA00023157"/>
    </source>
</evidence>
<proteinExistence type="predicted"/>
<dbReference type="CDD" id="cd00041">
    <property type="entry name" value="CUB"/>
    <property type="match status" value="1"/>
</dbReference>
<dbReference type="AlphaFoldDB" id="A0A5B7H5A2"/>
<evidence type="ECO:0000259" key="4">
    <source>
        <dbReference type="PROSITE" id="PS01180"/>
    </source>
</evidence>
<dbReference type="PROSITE" id="PS01180">
    <property type="entry name" value="CUB"/>
    <property type="match status" value="1"/>
</dbReference>
<protein>
    <submittedName>
        <fullName evidence="5">CUB and zona pellucida-like domain-containing protein 1</fullName>
    </submittedName>
</protein>
<evidence type="ECO:0000256" key="3">
    <source>
        <dbReference type="SAM" id="SignalP"/>
    </source>
</evidence>
<comment type="caution">
    <text evidence="5">The sequence shown here is derived from an EMBL/GenBank/DDBJ whole genome shotgun (WGS) entry which is preliminary data.</text>
</comment>
<feature type="domain" description="CUB" evidence="4">
    <location>
        <begin position="26"/>
        <end position="70"/>
    </location>
</feature>
<evidence type="ECO:0000313" key="5">
    <source>
        <dbReference type="EMBL" id="MPC64725.1"/>
    </source>
</evidence>
<reference evidence="5 6" key="1">
    <citation type="submission" date="2019-05" db="EMBL/GenBank/DDBJ databases">
        <title>Another draft genome of Portunus trituberculatus and its Hox gene families provides insights of decapod evolution.</title>
        <authorList>
            <person name="Jeong J.-H."/>
            <person name="Song I."/>
            <person name="Kim S."/>
            <person name="Choi T."/>
            <person name="Kim D."/>
            <person name="Ryu S."/>
            <person name="Kim W."/>
        </authorList>
    </citation>
    <scope>NUCLEOTIDE SEQUENCE [LARGE SCALE GENOMIC DNA]</scope>
    <source>
        <tissue evidence="5">Muscle</tissue>
    </source>
</reference>
<keyword evidence="6" id="KW-1185">Reference proteome</keyword>
<keyword evidence="1" id="KW-1015">Disulfide bond</keyword>
<dbReference type="Gene3D" id="2.60.120.290">
    <property type="entry name" value="Spermadhesin, CUB domain"/>
    <property type="match status" value="1"/>
</dbReference>
<organism evidence="5 6">
    <name type="scientific">Portunus trituberculatus</name>
    <name type="common">Swimming crab</name>
    <name type="synonym">Neptunus trituberculatus</name>
    <dbReference type="NCBI Taxonomy" id="210409"/>
    <lineage>
        <taxon>Eukaryota</taxon>
        <taxon>Metazoa</taxon>
        <taxon>Ecdysozoa</taxon>
        <taxon>Arthropoda</taxon>
        <taxon>Crustacea</taxon>
        <taxon>Multicrustacea</taxon>
        <taxon>Malacostraca</taxon>
        <taxon>Eumalacostraca</taxon>
        <taxon>Eucarida</taxon>
        <taxon>Decapoda</taxon>
        <taxon>Pleocyemata</taxon>
        <taxon>Brachyura</taxon>
        <taxon>Eubrachyura</taxon>
        <taxon>Portunoidea</taxon>
        <taxon>Portunidae</taxon>
        <taxon>Portuninae</taxon>
        <taxon>Portunus</taxon>
    </lineage>
</organism>
<accession>A0A5B7H5A2</accession>